<gene>
    <name evidence="1" type="ORF">AWM75_07570</name>
</gene>
<dbReference type="KEGG" id="auh:AWM75_07570"/>
<protein>
    <submittedName>
        <fullName evidence="1">XRE family transcriptional regulator</fullName>
    </submittedName>
</protein>
<dbReference type="InterPro" id="IPR010982">
    <property type="entry name" value="Lambda_DNA-bd_dom_sf"/>
</dbReference>
<dbReference type="OrthoDB" id="9805309at2"/>
<sequence length="72" mass="8329">MVFDYSKLWVMLKKRGMTREDLRMQTKMSSTTMARMGKNKTVSLSVLGRICETLSCDVGDIIRYSKNDNPNF</sequence>
<proteinExistence type="predicted"/>
<dbReference type="STRING" id="128944.AWM75_07570"/>
<evidence type="ECO:0000313" key="2">
    <source>
        <dbReference type="Proteomes" id="UP000062260"/>
    </source>
</evidence>
<accession>A0A0X8FNC9</accession>
<dbReference type="RefSeq" id="WP_067980374.1">
    <property type="nucleotide sequence ID" value="NZ_CP014163.1"/>
</dbReference>
<dbReference type="PANTHER" id="PTHR37301:SF1">
    <property type="entry name" value="DNA-BINDING PROTEIN"/>
    <property type="match status" value="1"/>
</dbReference>
<dbReference type="Pfam" id="PF13443">
    <property type="entry name" value="HTH_26"/>
    <property type="match status" value="1"/>
</dbReference>
<evidence type="ECO:0000313" key="1">
    <source>
        <dbReference type="EMBL" id="AMB99832.1"/>
    </source>
</evidence>
<name>A0A0X8FNC9_9LACT</name>
<dbReference type="SUPFAM" id="SSF47413">
    <property type="entry name" value="lambda repressor-like DNA-binding domains"/>
    <property type="match status" value="1"/>
</dbReference>
<dbReference type="GO" id="GO:0003677">
    <property type="term" value="F:DNA binding"/>
    <property type="evidence" value="ECO:0007669"/>
    <property type="project" value="InterPro"/>
</dbReference>
<dbReference type="PANTHER" id="PTHR37301">
    <property type="entry name" value="DNA-BINDING PROTEIN-RELATED"/>
    <property type="match status" value="1"/>
</dbReference>
<keyword evidence="2" id="KW-1185">Reference proteome</keyword>
<dbReference type="Proteomes" id="UP000062260">
    <property type="component" value="Chromosome"/>
</dbReference>
<dbReference type="Gene3D" id="1.10.260.40">
    <property type="entry name" value="lambda repressor-like DNA-binding domains"/>
    <property type="match status" value="1"/>
</dbReference>
<reference evidence="1 2" key="1">
    <citation type="journal article" date="2016" name="Genome Announc.">
        <title>Complete Genome Sequences of Aerococcus christensenii CCUG 28831T, Aerococcus sanguinicola CCUG 43001T, Aerococcus urinae CCUG 36881T, Aerococcus urinaeequi CCUG 28094T, Aerococcus urinaehominis CCUG 42038 BT, and Aerococcus viridans CCUG 4311T.</title>
        <authorList>
            <person name="Carkaci D."/>
            <person name="Dargis R."/>
            <person name="Nielsen X.C."/>
            <person name="Skovgaard O."/>
            <person name="Fuursted K."/>
            <person name="Christensen J.J."/>
        </authorList>
    </citation>
    <scope>NUCLEOTIDE SEQUENCE [LARGE SCALE GENOMIC DNA]</scope>
    <source>
        <strain evidence="1 2">CCUG42038B</strain>
    </source>
</reference>
<dbReference type="EMBL" id="CP014163">
    <property type="protein sequence ID" value="AMB99832.1"/>
    <property type="molecule type" value="Genomic_DNA"/>
</dbReference>
<dbReference type="AlphaFoldDB" id="A0A0X8FNC9"/>
<reference evidence="2" key="2">
    <citation type="submission" date="2016-01" db="EMBL/GenBank/DDBJ databases">
        <title>Six Aerococcus type strain genome sequencing and assembly using PacBio and Illumina Hiseq.</title>
        <authorList>
            <person name="Carkaci D."/>
            <person name="Dargis R."/>
            <person name="Nielsen X.C."/>
            <person name="Skovgaard O."/>
            <person name="Fuursted K."/>
            <person name="Christensen J.J."/>
        </authorList>
    </citation>
    <scope>NUCLEOTIDE SEQUENCE [LARGE SCALE GENOMIC DNA]</scope>
    <source>
        <strain evidence="2">CCUG42038B</strain>
    </source>
</reference>
<organism evidence="1 2">
    <name type="scientific">Aerococcus urinaehominis</name>
    <dbReference type="NCBI Taxonomy" id="128944"/>
    <lineage>
        <taxon>Bacteria</taxon>
        <taxon>Bacillati</taxon>
        <taxon>Bacillota</taxon>
        <taxon>Bacilli</taxon>
        <taxon>Lactobacillales</taxon>
        <taxon>Aerococcaceae</taxon>
        <taxon>Aerococcus</taxon>
    </lineage>
</organism>
<dbReference type="InterPro" id="IPR001387">
    <property type="entry name" value="Cro/C1-type_HTH"/>
</dbReference>